<keyword evidence="2 6" id="KW-0378">Hydrolase</keyword>
<dbReference type="InterPro" id="IPR050884">
    <property type="entry name" value="CNP_phosphodiesterase-III"/>
</dbReference>
<name>A0A2T3FSU4_9FIRM</name>
<evidence type="ECO:0000256" key="1">
    <source>
        <dbReference type="ARBA" id="ARBA00022723"/>
    </source>
</evidence>
<evidence type="ECO:0000259" key="5">
    <source>
        <dbReference type="Pfam" id="PF00149"/>
    </source>
</evidence>
<dbReference type="GO" id="GO:0016787">
    <property type="term" value="F:hydrolase activity"/>
    <property type="evidence" value="ECO:0007669"/>
    <property type="project" value="UniProtKB-KW"/>
</dbReference>
<keyword evidence="7" id="KW-1185">Reference proteome</keyword>
<comment type="caution">
    <text evidence="6">The sequence shown here is derived from an EMBL/GenBank/DDBJ whole genome shotgun (WGS) entry which is preliminary data.</text>
</comment>
<evidence type="ECO:0000313" key="7">
    <source>
        <dbReference type="Proteomes" id="UP000241201"/>
    </source>
</evidence>
<keyword evidence="3" id="KW-0408">Iron</keyword>
<evidence type="ECO:0000256" key="3">
    <source>
        <dbReference type="ARBA" id="ARBA00023004"/>
    </source>
</evidence>
<proteinExistence type="inferred from homology"/>
<keyword evidence="1" id="KW-0479">Metal-binding</keyword>
<feature type="domain" description="Calcineurin-like phosphoesterase" evidence="5">
    <location>
        <begin position="212"/>
        <end position="429"/>
    </location>
</feature>
<dbReference type="GO" id="GO:0046872">
    <property type="term" value="F:metal ion binding"/>
    <property type="evidence" value="ECO:0007669"/>
    <property type="project" value="UniProtKB-KW"/>
</dbReference>
<dbReference type="Pfam" id="PF00149">
    <property type="entry name" value="Metallophos"/>
    <property type="match status" value="1"/>
</dbReference>
<organism evidence="6 7">
    <name type="scientific">Faecalibacillus faecis</name>
    <dbReference type="NCBI Taxonomy" id="1982628"/>
    <lineage>
        <taxon>Bacteria</taxon>
        <taxon>Bacillati</taxon>
        <taxon>Bacillota</taxon>
        <taxon>Erysipelotrichia</taxon>
        <taxon>Erysipelotrichales</taxon>
        <taxon>Coprobacillaceae</taxon>
        <taxon>Faecalibacillus</taxon>
    </lineage>
</organism>
<sequence length="504" mass="60290">MKVFPIRLYNMWEVTHMNEYDLMNLYFNFIFNEGKKSFRDVYASYEQLGELKNWLTEQEINFPFVNQIQKNECELLFRSKNFETYDTAFKTNYENEYHRYIIEEKQKYQIILLSGLEDHFFDDFDKKYNHEIMRVFCIKKSLKEDVSLYGPYHLFLNALFQIDHWPGIFIFKGEQSVFYPLKDVLEINHYFKLIEENQIFEQRISSKEEQYFVQLSDLHLGTKKTDNGLIVLQESFDELYHMLPHNHQLKFLITGDLMNSPNRKNMYAASRFMNRLKRKYHSDVTFVLGNHDVIVYGLNLLKKQKTKVVAYLLGENIKVYPDVKMIVIKIDSTSQGNLARGMVGQRLLKEIEDELLSIDHLEDYTLIAMMHHHLMPLRKDDFLKIKWNEKLFMGKIADSTKALVDAQDVMYWLEKHHVRYIFHGHKHIPCVVKKGNTYIMAGGSSCGGGTRERKSSYLSYNLLKYNRKDQAFKYCFVFYDDLTKQERHRVKIKLFLEEKNEVSR</sequence>
<dbReference type="SUPFAM" id="SSF56300">
    <property type="entry name" value="Metallo-dependent phosphatases"/>
    <property type="match status" value="1"/>
</dbReference>
<evidence type="ECO:0000313" key="6">
    <source>
        <dbReference type="EMBL" id="PST38347.1"/>
    </source>
</evidence>
<dbReference type="Gene3D" id="3.60.21.10">
    <property type="match status" value="1"/>
</dbReference>
<protein>
    <submittedName>
        <fullName evidence="6">Phosphohydrolase</fullName>
    </submittedName>
</protein>
<dbReference type="InterPro" id="IPR004843">
    <property type="entry name" value="Calcineurin-like_PHP"/>
</dbReference>
<dbReference type="PANTHER" id="PTHR42988">
    <property type="entry name" value="PHOSPHOHYDROLASE"/>
    <property type="match status" value="1"/>
</dbReference>
<reference evidence="7" key="1">
    <citation type="submission" date="2018-03" db="EMBL/GenBank/DDBJ databases">
        <title>Lachnoclostridium SNUG30370 gen.nov., sp.nov., isolated from human faeces.</title>
        <authorList>
            <person name="Seo B."/>
            <person name="Jeon K."/>
            <person name="Ko G."/>
        </authorList>
    </citation>
    <scope>NUCLEOTIDE SEQUENCE [LARGE SCALE GENOMIC DNA]</scope>
    <source>
        <strain evidence="7">SNUG30370</strain>
    </source>
</reference>
<dbReference type="InterPro" id="IPR029052">
    <property type="entry name" value="Metallo-depent_PP-like"/>
</dbReference>
<gene>
    <name evidence="6" type="ORF">C7U55_10170</name>
</gene>
<dbReference type="EMBL" id="PYLP01000015">
    <property type="protein sequence ID" value="PST38347.1"/>
    <property type="molecule type" value="Genomic_DNA"/>
</dbReference>
<dbReference type="AlphaFoldDB" id="A0A2T3FSU4"/>
<evidence type="ECO:0000256" key="4">
    <source>
        <dbReference type="ARBA" id="ARBA00025742"/>
    </source>
</evidence>
<evidence type="ECO:0000256" key="2">
    <source>
        <dbReference type="ARBA" id="ARBA00022801"/>
    </source>
</evidence>
<comment type="similarity">
    <text evidence="4">Belongs to the cyclic nucleotide phosphodiesterase class-III family.</text>
</comment>
<dbReference type="Proteomes" id="UP000241201">
    <property type="component" value="Unassembled WGS sequence"/>
</dbReference>
<dbReference type="PANTHER" id="PTHR42988:SF2">
    <property type="entry name" value="CYCLIC NUCLEOTIDE PHOSPHODIESTERASE CBUA0032-RELATED"/>
    <property type="match status" value="1"/>
</dbReference>
<accession>A0A2T3FSU4</accession>